<evidence type="ECO:0000256" key="3">
    <source>
        <dbReference type="SAM" id="Phobius"/>
    </source>
</evidence>
<dbReference type="PANTHER" id="PTHR10098">
    <property type="entry name" value="RAPSYN-RELATED"/>
    <property type="match status" value="1"/>
</dbReference>
<dbReference type="PANTHER" id="PTHR10098:SF108">
    <property type="entry name" value="TETRATRICOPEPTIDE REPEAT PROTEIN 28"/>
    <property type="match status" value="1"/>
</dbReference>
<sequence length="617" mass="70037">MKKHLSYTLVFLLAGVILVGNPLLGKTISRDSVRVLLDQSNELAYIQPGLSQAYAKAAYELTRGMPDPALKSEAAQVVGYSYYDQRKLSLARHYFLEALRLSEAAELGELNEKNHHALYQLYRRMEDFENARIHIEKALAHAKSLGIPRRLAVNHRGLGELYRELGIADKGIASLHRAMKVLNQSGQVLDYPLYIDCEISLGLIYKDLDDFDRAREHLQAALLLAEQQELAIQSLYAHLNLGLVVKKLADRHPSPDSLYQLASFHNKTALDLAQKQNRKPETAIVLTNMAFLAFERGKLDLADTLLQRSLSLKEEIANLRSLGYAYWLKGKLAAATQRSPEAIQHYLQAISYAQQGKDLPLHRDLVDDLSEESFHTNDLVSYRKNLELKEMLSDSLINLNKAKNIARSEIFFEQDSDFTPLQAQPQGGAASLGWAQWLLSGLALVCLLLLVYLYYRLRIKEKLIRVVDSQLKESRKRQERLNRQLLAYSQRLANSVTKNKELLHQLNQSSAASARQEALEALSRFRISKTEDLRTFRLLFEKAFPGYWEGLLEEVPDLTENERMIAALFKLGYTTQEMADVLGISYDGTKKARYRLKKKVAARAGQPELAPLSGMWK</sequence>
<feature type="coiled-coil region" evidence="2">
    <location>
        <begin position="464"/>
        <end position="491"/>
    </location>
</feature>
<evidence type="ECO:0000256" key="2">
    <source>
        <dbReference type="SAM" id="Coils"/>
    </source>
</evidence>
<dbReference type="AlphaFoldDB" id="A0A1H7AYZ1"/>
<keyword evidence="3" id="KW-1133">Transmembrane helix</keyword>
<keyword evidence="1" id="KW-0802">TPR repeat</keyword>
<dbReference type="InterPro" id="IPR019734">
    <property type="entry name" value="TPR_rpt"/>
</dbReference>
<dbReference type="SUPFAM" id="SSF48452">
    <property type="entry name" value="TPR-like"/>
    <property type="match status" value="2"/>
</dbReference>
<dbReference type="InterPro" id="IPR016032">
    <property type="entry name" value="Sig_transdc_resp-reg_C-effctor"/>
</dbReference>
<dbReference type="OrthoDB" id="1090267at2"/>
<evidence type="ECO:0000256" key="1">
    <source>
        <dbReference type="PROSITE-ProRule" id="PRU00339"/>
    </source>
</evidence>
<name>A0A1H7AYZ1_9BACT</name>
<feature type="transmembrane region" description="Helical" evidence="3">
    <location>
        <begin position="434"/>
        <end position="455"/>
    </location>
</feature>
<keyword evidence="3" id="KW-0472">Membrane</keyword>
<protein>
    <submittedName>
        <fullName evidence="4">Tetratricopeptide repeat-containing protein</fullName>
    </submittedName>
</protein>
<keyword evidence="5" id="KW-1185">Reference proteome</keyword>
<gene>
    <name evidence="4" type="ORF">SAMN05192553_108138</name>
</gene>
<dbReference type="Proteomes" id="UP000199403">
    <property type="component" value="Unassembled WGS sequence"/>
</dbReference>
<dbReference type="InterPro" id="IPR036388">
    <property type="entry name" value="WH-like_DNA-bd_sf"/>
</dbReference>
<proteinExistence type="predicted"/>
<accession>A0A1H7AYZ1</accession>
<reference evidence="5" key="1">
    <citation type="submission" date="2016-10" db="EMBL/GenBank/DDBJ databases">
        <authorList>
            <person name="Varghese N."/>
            <person name="Submissions S."/>
        </authorList>
    </citation>
    <scope>NUCLEOTIDE SEQUENCE [LARGE SCALE GENOMIC DNA]</scope>
    <source>
        <strain evidence="5">IBRC-M 10761</strain>
    </source>
</reference>
<dbReference type="Gene3D" id="1.10.10.10">
    <property type="entry name" value="Winged helix-like DNA-binding domain superfamily/Winged helix DNA-binding domain"/>
    <property type="match status" value="1"/>
</dbReference>
<dbReference type="Gene3D" id="1.25.40.10">
    <property type="entry name" value="Tetratricopeptide repeat domain"/>
    <property type="match status" value="3"/>
</dbReference>
<dbReference type="RefSeq" id="WP_092177918.1">
    <property type="nucleotide sequence ID" value="NZ_FNZH01000008.1"/>
</dbReference>
<dbReference type="STRING" id="1416801.SAMN05192553_108138"/>
<dbReference type="GO" id="GO:0006355">
    <property type="term" value="P:regulation of DNA-templated transcription"/>
    <property type="evidence" value="ECO:0007669"/>
    <property type="project" value="InterPro"/>
</dbReference>
<dbReference type="PROSITE" id="PS50005">
    <property type="entry name" value="TPR"/>
    <property type="match status" value="1"/>
</dbReference>
<dbReference type="GO" id="GO:0003677">
    <property type="term" value="F:DNA binding"/>
    <property type="evidence" value="ECO:0007669"/>
    <property type="project" value="InterPro"/>
</dbReference>
<keyword evidence="2" id="KW-0175">Coiled coil</keyword>
<organism evidence="4 5">
    <name type="scientific">Cyclobacterium xiamenense</name>
    <dbReference type="NCBI Taxonomy" id="1297121"/>
    <lineage>
        <taxon>Bacteria</taxon>
        <taxon>Pseudomonadati</taxon>
        <taxon>Bacteroidota</taxon>
        <taxon>Cytophagia</taxon>
        <taxon>Cytophagales</taxon>
        <taxon>Cyclobacteriaceae</taxon>
        <taxon>Cyclobacterium</taxon>
    </lineage>
</organism>
<evidence type="ECO:0000313" key="5">
    <source>
        <dbReference type="Proteomes" id="UP000199403"/>
    </source>
</evidence>
<dbReference type="EMBL" id="FNZH01000008">
    <property type="protein sequence ID" value="SEJ69147.1"/>
    <property type="molecule type" value="Genomic_DNA"/>
</dbReference>
<keyword evidence="3" id="KW-0812">Transmembrane</keyword>
<dbReference type="InterPro" id="IPR011990">
    <property type="entry name" value="TPR-like_helical_dom_sf"/>
</dbReference>
<feature type="repeat" description="TPR" evidence="1">
    <location>
        <begin position="195"/>
        <end position="228"/>
    </location>
</feature>
<evidence type="ECO:0000313" key="4">
    <source>
        <dbReference type="EMBL" id="SEJ69147.1"/>
    </source>
</evidence>
<dbReference type="SUPFAM" id="SSF46894">
    <property type="entry name" value="C-terminal effector domain of the bipartite response regulators"/>
    <property type="match status" value="1"/>
</dbReference>
<dbReference type="SMART" id="SM00028">
    <property type="entry name" value="TPR"/>
    <property type="match status" value="6"/>
</dbReference>
<dbReference type="Pfam" id="PF13181">
    <property type="entry name" value="TPR_8"/>
    <property type="match status" value="1"/>
</dbReference>